<dbReference type="GO" id="GO:0006508">
    <property type="term" value="P:proteolysis"/>
    <property type="evidence" value="ECO:0007669"/>
    <property type="project" value="UniProtKB-KW"/>
</dbReference>
<dbReference type="Gene3D" id="3.30.70.1490">
    <property type="entry name" value="Cysteine protease Prp"/>
    <property type="match status" value="1"/>
</dbReference>
<organism evidence="9 10">
    <name type="scientific">Faecalibacterium prausnitzii</name>
    <dbReference type="NCBI Taxonomy" id="853"/>
    <lineage>
        <taxon>Bacteria</taxon>
        <taxon>Bacillati</taxon>
        <taxon>Bacillota</taxon>
        <taxon>Clostridia</taxon>
        <taxon>Eubacteriales</taxon>
        <taxon>Oscillospiraceae</taxon>
        <taxon>Faecalibacterium</taxon>
    </lineage>
</organism>
<name>A0A9E1GL96_9FIRM</name>
<comment type="similarity">
    <text evidence="5">Belongs to the Prp family.</text>
</comment>
<feature type="compositionally biased region" description="Low complexity" evidence="8">
    <location>
        <begin position="140"/>
        <end position="153"/>
    </location>
</feature>
<dbReference type="GO" id="GO:0008234">
    <property type="term" value="F:cysteine-type peptidase activity"/>
    <property type="evidence" value="ECO:0007669"/>
    <property type="project" value="UniProtKB-KW"/>
</dbReference>
<evidence type="ECO:0000256" key="4">
    <source>
        <dbReference type="ARBA" id="ARBA00022807"/>
    </source>
</evidence>
<keyword evidence="1" id="KW-0690">Ribosome biogenesis</keyword>
<dbReference type="InterPro" id="IPR007422">
    <property type="entry name" value="Peptidase_Prp"/>
</dbReference>
<evidence type="ECO:0000313" key="9">
    <source>
        <dbReference type="EMBL" id="MBS6622415.1"/>
    </source>
</evidence>
<proteinExistence type="inferred from homology"/>
<evidence type="ECO:0000256" key="3">
    <source>
        <dbReference type="ARBA" id="ARBA00022801"/>
    </source>
</evidence>
<sequence length="436" mass="46507">MIKVEMMDTDKGYSLAVSGHADYAPEGQDIVCAAVSVLVQTLANKVDAAARSGRLLASCVQHGETFVVQALPKPGPNNLMVASWFDFVEEGLRALAEAYPDNVELMVTDGGADDMDEPAMKLQMFAEGGDGAAAAGGDGAAPAAEEEAASAPAQGKGREAAAAEVDEMLSPAEEPGAEENAAEGEEQDGAADKSGTDPEAHRKAFGELMRGEYNREFGEMIVQATQKAYDSILNEQGPVGRILNALGQKYGTAPGDYEALAAAVEGGVVKDDAYYEDMAMKKGISVQLAKEMDALESENAKHRAAEQQRAEAAKMEAIQQEWDAAVERIRAEDPDFDVKAALADPDFAQMLKLGVKMEDAYKARYFDDIMARKTAETAKKTESGVVERIRQRGARPSENGTNPGGAAVLKTDVSKLTPAQCEELERRAMRGQIITF</sequence>
<feature type="coiled-coil region" evidence="7">
    <location>
        <begin position="285"/>
        <end position="315"/>
    </location>
</feature>
<keyword evidence="7" id="KW-0175">Coiled coil</keyword>
<feature type="region of interest" description="Disordered" evidence="8">
    <location>
        <begin position="390"/>
        <end position="411"/>
    </location>
</feature>
<accession>A0A9E1GL96</accession>
<evidence type="ECO:0000256" key="8">
    <source>
        <dbReference type="SAM" id="MobiDB-lite"/>
    </source>
</evidence>
<dbReference type="GO" id="GO:0042254">
    <property type="term" value="P:ribosome biogenesis"/>
    <property type="evidence" value="ECO:0007669"/>
    <property type="project" value="UniProtKB-KW"/>
</dbReference>
<evidence type="ECO:0000256" key="2">
    <source>
        <dbReference type="ARBA" id="ARBA00022670"/>
    </source>
</evidence>
<evidence type="ECO:0000256" key="6">
    <source>
        <dbReference type="ARBA" id="ARBA00044538"/>
    </source>
</evidence>
<dbReference type="Proteomes" id="UP000811365">
    <property type="component" value="Unassembled WGS sequence"/>
</dbReference>
<dbReference type="AlphaFoldDB" id="A0A9E1GL96"/>
<dbReference type="InterPro" id="IPR036764">
    <property type="entry name" value="Peptidase_Prp_sf"/>
</dbReference>
<evidence type="ECO:0000313" key="10">
    <source>
        <dbReference type="Proteomes" id="UP000811365"/>
    </source>
</evidence>
<dbReference type="EMBL" id="JAGZYH010000035">
    <property type="protein sequence ID" value="MBS6622415.1"/>
    <property type="molecule type" value="Genomic_DNA"/>
</dbReference>
<evidence type="ECO:0000256" key="7">
    <source>
        <dbReference type="SAM" id="Coils"/>
    </source>
</evidence>
<gene>
    <name evidence="9" type="ORF">KH315_09690</name>
</gene>
<keyword evidence="4" id="KW-0788">Thiol protease</keyword>
<comment type="caution">
    <text evidence="9">The sequence shown here is derived from an EMBL/GenBank/DDBJ whole genome shotgun (WGS) entry which is preliminary data.</text>
</comment>
<feature type="region of interest" description="Disordered" evidence="8">
    <location>
        <begin position="131"/>
        <end position="199"/>
    </location>
</feature>
<evidence type="ECO:0000256" key="1">
    <source>
        <dbReference type="ARBA" id="ARBA00022517"/>
    </source>
</evidence>
<reference evidence="9" key="1">
    <citation type="submission" date="2021-02" db="EMBL/GenBank/DDBJ databases">
        <title>Infant gut strain persistence is associated with maternal origin, phylogeny, and functional potential including surface adhesion and iron acquisition.</title>
        <authorList>
            <person name="Lou Y.C."/>
        </authorList>
    </citation>
    <scope>NUCLEOTIDE SEQUENCE</scope>
    <source>
        <strain evidence="9">L2_039_000G1_dasL2_039_000G1_maxbin2.maxbin.077</strain>
    </source>
</reference>
<dbReference type="Pfam" id="PF04327">
    <property type="entry name" value="Peptidase_Prp"/>
    <property type="match status" value="1"/>
</dbReference>
<keyword evidence="3" id="KW-0378">Hydrolase</keyword>
<dbReference type="SUPFAM" id="SSF118010">
    <property type="entry name" value="TM1457-like"/>
    <property type="match status" value="1"/>
</dbReference>
<protein>
    <recommendedName>
        <fullName evidence="6">Ribosomal processing cysteine protease Prp</fullName>
    </recommendedName>
</protein>
<feature type="compositionally biased region" description="Basic and acidic residues" evidence="8">
    <location>
        <begin position="190"/>
        <end position="199"/>
    </location>
</feature>
<evidence type="ECO:0000256" key="5">
    <source>
        <dbReference type="ARBA" id="ARBA00044503"/>
    </source>
</evidence>
<feature type="compositionally biased region" description="Acidic residues" evidence="8">
    <location>
        <begin position="175"/>
        <end position="189"/>
    </location>
</feature>
<keyword evidence="2 9" id="KW-0645">Protease</keyword>
<dbReference type="CDD" id="cd16332">
    <property type="entry name" value="Prp-like"/>
    <property type="match status" value="1"/>
</dbReference>